<dbReference type="OrthoDB" id="10565416at2759"/>
<evidence type="ECO:0000313" key="1">
    <source>
        <dbReference type="EMBL" id="KAG2205391.1"/>
    </source>
</evidence>
<dbReference type="AlphaFoldDB" id="A0A8H7R6K5"/>
<keyword evidence="2" id="KW-1185">Reference proteome</keyword>
<protein>
    <submittedName>
        <fullName evidence="1">Uncharacterized protein</fullName>
    </submittedName>
</protein>
<comment type="caution">
    <text evidence="1">The sequence shown here is derived from an EMBL/GenBank/DDBJ whole genome shotgun (WGS) entry which is preliminary data.</text>
</comment>
<reference evidence="1" key="1">
    <citation type="submission" date="2020-12" db="EMBL/GenBank/DDBJ databases">
        <title>Metabolic potential, ecology and presence of endohyphal bacteria is reflected in genomic diversity of Mucoromycotina.</title>
        <authorList>
            <person name="Muszewska A."/>
            <person name="Okrasinska A."/>
            <person name="Steczkiewicz K."/>
            <person name="Drgas O."/>
            <person name="Orlowska M."/>
            <person name="Perlinska-Lenart U."/>
            <person name="Aleksandrzak-Piekarczyk T."/>
            <person name="Szatraj K."/>
            <person name="Zielenkiewicz U."/>
            <person name="Pilsyk S."/>
            <person name="Malc E."/>
            <person name="Mieczkowski P."/>
            <person name="Kruszewska J.S."/>
            <person name="Biernat P."/>
            <person name="Pawlowska J."/>
        </authorList>
    </citation>
    <scope>NUCLEOTIDE SEQUENCE</scope>
    <source>
        <strain evidence="1">WA0000017839</strain>
    </source>
</reference>
<evidence type="ECO:0000313" key="2">
    <source>
        <dbReference type="Proteomes" id="UP000603453"/>
    </source>
</evidence>
<name>A0A8H7R6K5_9FUNG</name>
<sequence>MKMIQEYIELKVNLTEKSVIEVGLSSILDLTHPEDNYQGYLFSKELKDLNGYFYRQFKLEKTPNIPSLGAIHFE</sequence>
<organism evidence="1 2">
    <name type="scientific">Mucor saturninus</name>
    <dbReference type="NCBI Taxonomy" id="64648"/>
    <lineage>
        <taxon>Eukaryota</taxon>
        <taxon>Fungi</taxon>
        <taxon>Fungi incertae sedis</taxon>
        <taxon>Mucoromycota</taxon>
        <taxon>Mucoromycotina</taxon>
        <taxon>Mucoromycetes</taxon>
        <taxon>Mucorales</taxon>
        <taxon>Mucorineae</taxon>
        <taxon>Mucoraceae</taxon>
        <taxon>Mucor</taxon>
    </lineage>
</organism>
<dbReference type="EMBL" id="JAEPRD010000037">
    <property type="protein sequence ID" value="KAG2205391.1"/>
    <property type="molecule type" value="Genomic_DNA"/>
</dbReference>
<dbReference type="Proteomes" id="UP000603453">
    <property type="component" value="Unassembled WGS sequence"/>
</dbReference>
<accession>A0A8H7R6K5</accession>
<gene>
    <name evidence="1" type="ORF">INT47_007176</name>
</gene>
<proteinExistence type="predicted"/>